<dbReference type="KEGG" id="prz:GZH47_19550"/>
<comment type="cofactor">
    <cofactor evidence="1">
        <name>Mg(2+)</name>
        <dbReference type="ChEBI" id="CHEBI:18420"/>
    </cofactor>
</comment>
<evidence type="ECO:0000256" key="1">
    <source>
        <dbReference type="ARBA" id="ARBA00001946"/>
    </source>
</evidence>
<reference evidence="6 7" key="1">
    <citation type="submission" date="2020-02" db="EMBL/GenBank/DDBJ databases">
        <title>Paenibacillus sp. nov., isolated from rhizosphere soil of tomato.</title>
        <authorList>
            <person name="Weon H.-Y."/>
            <person name="Lee S.A."/>
        </authorList>
    </citation>
    <scope>NUCLEOTIDE SEQUENCE [LARGE SCALE GENOMIC DNA]</scope>
    <source>
        <strain evidence="6 7">14171R-81</strain>
    </source>
</reference>
<dbReference type="GO" id="GO:0016787">
    <property type="term" value="F:hydrolase activity"/>
    <property type="evidence" value="ECO:0007669"/>
    <property type="project" value="UniProtKB-KW"/>
</dbReference>
<proteinExistence type="predicted"/>
<dbReference type="GO" id="GO:0005975">
    <property type="term" value="P:carbohydrate metabolic process"/>
    <property type="evidence" value="ECO:0007669"/>
    <property type="project" value="InterPro"/>
</dbReference>
<keyword evidence="4" id="KW-0460">Magnesium</keyword>
<keyword evidence="5" id="KW-0119">Carbohydrate metabolism</keyword>
<dbReference type="AlphaFoldDB" id="A0A6C0P2V3"/>
<dbReference type="RefSeq" id="WP_162642624.1">
    <property type="nucleotide sequence ID" value="NZ_CP048286.1"/>
</dbReference>
<evidence type="ECO:0000256" key="4">
    <source>
        <dbReference type="ARBA" id="ARBA00022842"/>
    </source>
</evidence>
<dbReference type="SUPFAM" id="SSF88713">
    <property type="entry name" value="Glycoside hydrolase/deacetylase"/>
    <property type="match status" value="1"/>
</dbReference>
<evidence type="ECO:0000256" key="5">
    <source>
        <dbReference type="ARBA" id="ARBA00023277"/>
    </source>
</evidence>
<organism evidence="6 7">
    <name type="scientific">Paenibacillus rhizovicinus</name>
    <dbReference type="NCBI Taxonomy" id="2704463"/>
    <lineage>
        <taxon>Bacteria</taxon>
        <taxon>Bacillati</taxon>
        <taxon>Bacillota</taxon>
        <taxon>Bacilli</taxon>
        <taxon>Bacillales</taxon>
        <taxon>Paenibacillaceae</taxon>
        <taxon>Paenibacillus</taxon>
    </lineage>
</organism>
<evidence type="ECO:0000313" key="6">
    <source>
        <dbReference type="EMBL" id="QHW32785.1"/>
    </source>
</evidence>
<keyword evidence="3" id="KW-0378">Hydrolase</keyword>
<keyword evidence="2" id="KW-0479">Metal-binding</keyword>
<dbReference type="Gene3D" id="3.20.20.370">
    <property type="entry name" value="Glycoside hydrolase/deacetylase"/>
    <property type="match status" value="1"/>
</dbReference>
<dbReference type="Pfam" id="PF04794">
    <property type="entry name" value="YdjC"/>
    <property type="match status" value="1"/>
</dbReference>
<accession>A0A6C0P2V3</accession>
<dbReference type="Proteomes" id="UP000479114">
    <property type="component" value="Chromosome"/>
</dbReference>
<protein>
    <submittedName>
        <fullName evidence="6">ChbG/HpnK family deacetylase</fullName>
    </submittedName>
</protein>
<gene>
    <name evidence="6" type="ORF">GZH47_19550</name>
</gene>
<evidence type="ECO:0000256" key="3">
    <source>
        <dbReference type="ARBA" id="ARBA00022801"/>
    </source>
</evidence>
<dbReference type="EMBL" id="CP048286">
    <property type="protein sequence ID" value="QHW32785.1"/>
    <property type="molecule type" value="Genomic_DNA"/>
</dbReference>
<dbReference type="PANTHER" id="PTHR31609">
    <property type="entry name" value="YDJC DEACETYLASE FAMILY MEMBER"/>
    <property type="match status" value="1"/>
</dbReference>
<dbReference type="GO" id="GO:0046872">
    <property type="term" value="F:metal ion binding"/>
    <property type="evidence" value="ECO:0007669"/>
    <property type="project" value="UniProtKB-KW"/>
</dbReference>
<keyword evidence="7" id="KW-1185">Reference proteome</keyword>
<dbReference type="InterPro" id="IPR006879">
    <property type="entry name" value="YdjC-like"/>
</dbReference>
<dbReference type="InterPro" id="IPR011330">
    <property type="entry name" value="Glyco_hydro/deAcase_b/a-brl"/>
</dbReference>
<evidence type="ECO:0000256" key="2">
    <source>
        <dbReference type="ARBA" id="ARBA00022723"/>
    </source>
</evidence>
<dbReference type="PANTHER" id="PTHR31609:SF1">
    <property type="entry name" value="CARBOHYDRATE DEACETYLASE"/>
    <property type="match status" value="1"/>
</dbReference>
<dbReference type="GO" id="GO:0019213">
    <property type="term" value="F:deacetylase activity"/>
    <property type="evidence" value="ECO:0007669"/>
    <property type="project" value="TreeGrafter"/>
</dbReference>
<name>A0A6C0P2V3_9BACL</name>
<evidence type="ECO:0000313" key="7">
    <source>
        <dbReference type="Proteomes" id="UP000479114"/>
    </source>
</evidence>
<sequence length="273" mass="30373">MHPLNERIRLITRADDAGSARTADRAILETIERGIVRNVSVMAVGPSIEHAAELLASKQEVCFGIHATLNAEWTDVRWGPAAPASSVPSLVEPGSGMFKQTPQAFLQHPPSVEDVLTELQAQLERVRSLGFTIGYADQHMVFEWAMPQIAEPFDRWCEREGIRNFRRYGQPLPQAANADGEVHADGEVQQRDPVAAFIARLESAPPGQYLIVGHPGYDDAEMRRMGSPDYPSERVVSDRINERLIYTHPDVLACCERLGIVPIRYDEALLLKA</sequence>